<evidence type="ECO:0000313" key="3">
    <source>
        <dbReference type="Proteomes" id="UP000324222"/>
    </source>
</evidence>
<keyword evidence="3" id="KW-1185">Reference proteome</keyword>
<accession>A0A5B7JBP4</accession>
<feature type="region of interest" description="Disordered" evidence="1">
    <location>
        <begin position="1"/>
        <end position="50"/>
    </location>
</feature>
<dbReference type="Proteomes" id="UP000324222">
    <property type="component" value="Unassembled WGS sequence"/>
</dbReference>
<feature type="compositionally biased region" description="Low complexity" evidence="1">
    <location>
        <begin position="174"/>
        <end position="183"/>
    </location>
</feature>
<feature type="compositionally biased region" description="Basic and acidic residues" evidence="1">
    <location>
        <begin position="1"/>
        <end position="17"/>
    </location>
</feature>
<feature type="compositionally biased region" description="Pro residues" evidence="1">
    <location>
        <begin position="113"/>
        <end position="122"/>
    </location>
</feature>
<protein>
    <submittedName>
        <fullName evidence="2">Uncharacterized protein</fullName>
    </submittedName>
</protein>
<organism evidence="2 3">
    <name type="scientific">Portunus trituberculatus</name>
    <name type="common">Swimming crab</name>
    <name type="synonym">Neptunus trituberculatus</name>
    <dbReference type="NCBI Taxonomy" id="210409"/>
    <lineage>
        <taxon>Eukaryota</taxon>
        <taxon>Metazoa</taxon>
        <taxon>Ecdysozoa</taxon>
        <taxon>Arthropoda</taxon>
        <taxon>Crustacea</taxon>
        <taxon>Multicrustacea</taxon>
        <taxon>Malacostraca</taxon>
        <taxon>Eumalacostraca</taxon>
        <taxon>Eucarida</taxon>
        <taxon>Decapoda</taxon>
        <taxon>Pleocyemata</taxon>
        <taxon>Brachyura</taxon>
        <taxon>Eubrachyura</taxon>
        <taxon>Portunoidea</taxon>
        <taxon>Portunidae</taxon>
        <taxon>Portuninae</taxon>
        <taxon>Portunus</taxon>
    </lineage>
</organism>
<evidence type="ECO:0000313" key="2">
    <source>
        <dbReference type="EMBL" id="MPC92289.1"/>
    </source>
</evidence>
<feature type="region of interest" description="Disordered" evidence="1">
    <location>
        <begin position="78"/>
        <end position="124"/>
    </location>
</feature>
<feature type="region of interest" description="Disordered" evidence="1">
    <location>
        <begin position="137"/>
        <end position="193"/>
    </location>
</feature>
<feature type="compositionally biased region" description="Basic and acidic residues" evidence="1">
    <location>
        <begin position="143"/>
        <end position="152"/>
    </location>
</feature>
<name>A0A5B7JBP4_PORTR</name>
<evidence type="ECO:0000256" key="1">
    <source>
        <dbReference type="SAM" id="MobiDB-lite"/>
    </source>
</evidence>
<sequence>MMKPKKEKEEGKLQKEDTQEEEMEEEEEEETKEEAAVLPMEPSTSISTIQLPQNNQNINVTAVSTLALPSLTLSVTPSSFKQCHTPHAPTTPAGAVPKSAIVKKQVPGAHTQAPPPSQPPIFPKFTKTLEPKYIVGGPSGIFSKEKEKDWRRTLFGGSAKGTRKEGPSDMPAVTSSTSSSTSTVKDSVDRGTG</sequence>
<dbReference type="AlphaFoldDB" id="A0A5B7JBP4"/>
<comment type="caution">
    <text evidence="2">The sequence shown here is derived from an EMBL/GenBank/DDBJ whole genome shotgun (WGS) entry which is preliminary data.</text>
</comment>
<reference evidence="2 3" key="1">
    <citation type="submission" date="2019-05" db="EMBL/GenBank/DDBJ databases">
        <title>Another draft genome of Portunus trituberculatus and its Hox gene families provides insights of decapod evolution.</title>
        <authorList>
            <person name="Jeong J.-H."/>
            <person name="Song I."/>
            <person name="Kim S."/>
            <person name="Choi T."/>
            <person name="Kim D."/>
            <person name="Ryu S."/>
            <person name="Kim W."/>
        </authorList>
    </citation>
    <scope>NUCLEOTIDE SEQUENCE [LARGE SCALE GENOMIC DNA]</scope>
    <source>
        <tissue evidence="2">Muscle</tissue>
    </source>
</reference>
<gene>
    <name evidence="2" type="ORF">E2C01_087368</name>
</gene>
<dbReference type="EMBL" id="VSRR010090732">
    <property type="protein sequence ID" value="MPC92289.1"/>
    <property type="molecule type" value="Genomic_DNA"/>
</dbReference>
<proteinExistence type="predicted"/>
<feature type="compositionally biased region" description="Acidic residues" evidence="1">
    <location>
        <begin position="18"/>
        <end position="32"/>
    </location>
</feature>